<gene>
    <name evidence="1" type="ORF">D7D52_35830</name>
</gene>
<sequence length="78" mass="8302">MSLFTRNAAPREVSVYVSVHADGHRTVSITGAVDEVGALMDQVLAYPNTSAYPVTPASPMPSLHAPWHVNGSVATEIR</sequence>
<keyword evidence="2" id="KW-1185">Reference proteome</keyword>
<dbReference type="OrthoDB" id="9974038at2"/>
<protein>
    <submittedName>
        <fullName evidence="1">Uncharacterized protein</fullName>
    </submittedName>
</protein>
<dbReference type="RefSeq" id="WP_120743393.1">
    <property type="nucleotide sequence ID" value="NZ_CP032568.1"/>
</dbReference>
<proteinExistence type="predicted"/>
<name>A0A386ZM06_9NOCA</name>
<evidence type="ECO:0000313" key="1">
    <source>
        <dbReference type="EMBL" id="AYF78310.1"/>
    </source>
</evidence>
<accession>A0A386ZM06</accession>
<dbReference type="KEGG" id="nyu:D7D52_35830"/>
<dbReference type="Proteomes" id="UP000267164">
    <property type="component" value="Chromosome"/>
</dbReference>
<reference evidence="1 2" key="1">
    <citation type="submission" date="2018-09" db="EMBL/GenBank/DDBJ databases">
        <title>Nocardia yunnanensis sp. nov., an actinomycete isolated from a soil sample.</title>
        <authorList>
            <person name="Zhang J."/>
        </authorList>
    </citation>
    <scope>NUCLEOTIDE SEQUENCE [LARGE SCALE GENOMIC DNA]</scope>
    <source>
        <strain evidence="1 2">CFHS0054</strain>
    </source>
</reference>
<dbReference type="EMBL" id="CP032568">
    <property type="protein sequence ID" value="AYF78310.1"/>
    <property type="molecule type" value="Genomic_DNA"/>
</dbReference>
<organism evidence="1 2">
    <name type="scientific">Nocardia yunnanensis</name>
    <dbReference type="NCBI Taxonomy" id="2382165"/>
    <lineage>
        <taxon>Bacteria</taxon>
        <taxon>Bacillati</taxon>
        <taxon>Actinomycetota</taxon>
        <taxon>Actinomycetes</taxon>
        <taxon>Mycobacteriales</taxon>
        <taxon>Nocardiaceae</taxon>
        <taxon>Nocardia</taxon>
    </lineage>
</organism>
<dbReference type="AlphaFoldDB" id="A0A386ZM06"/>
<evidence type="ECO:0000313" key="2">
    <source>
        <dbReference type="Proteomes" id="UP000267164"/>
    </source>
</evidence>